<dbReference type="GO" id="GO:0016020">
    <property type="term" value="C:membrane"/>
    <property type="evidence" value="ECO:0007669"/>
    <property type="project" value="InterPro"/>
</dbReference>
<dbReference type="InterPro" id="IPR025943">
    <property type="entry name" value="Sigma_54_int_dom_ATP-bd_2"/>
</dbReference>
<dbReference type="InterPro" id="IPR027417">
    <property type="entry name" value="P-loop_NTPase"/>
</dbReference>
<keyword evidence="3" id="KW-0418">Kinase</keyword>
<keyword evidence="1" id="KW-0808">Transferase</keyword>
<evidence type="ECO:0000313" key="9">
    <source>
        <dbReference type="Proteomes" id="UP000191056"/>
    </source>
</evidence>
<keyword evidence="4" id="KW-0067">ATP-binding</keyword>
<dbReference type="STRING" id="225345.CLCHR_05390"/>
<dbReference type="RefSeq" id="WP_079438138.1">
    <property type="nucleotide sequence ID" value="NZ_MZGT01000005.1"/>
</dbReference>
<dbReference type="Pfam" id="PF03610">
    <property type="entry name" value="EIIA-man"/>
    <property type="match status" value="1"/>
</dbReference>
<dbReference type="InterPro" id="IPR003593">
    <property type="entry name" value="AAA+_ATPase"/>
</dbReference>
<dbReference type="PANTHER" id="PTHR32071">
    <property type="entry name" value="TRANSCRIPTIONAL REGULATORY PROTEIN"/>
    <property type="match status" value="1"/>
</dbReference>
<dbReference type="PANTHER" id="PTHR32071:SF90">
    <property type="entry name" value="TRANSCRIPTIONAL REGULATORY PROTEIN LEVR"/>
    <property type="match status" value="1"/>
</dbReference>
<evidence type="ECO:0000256" key="2">
    <source>
        <dbReference type="ARBA" id="ARBA00022741"/>
    </source>
</evidence>
<dbReference type="Gene3D" id="3.40.50.510">
    <property type="entry name" value="Phosphotransferase system, mannose-type IIA component"/>
    <property type="match status" value="1"/>
</dbReference>
<dbReference type="InterPro" id="IPR004701">
    <property type="entry name" value="PTS_EIIA_man-typ"/>
</dbReference>
<dbReference type="GO" id="GO:0009401">
    <property type="term" value="P:phosphoenolpyruvate-dependent sugar phosphotransferase system"/>
    <property type="evidence" value="ECO:0007669"/>
    <property type="project" value="InterPro"/>
</dbReference>
<dbReference type="InterPro" id="IPR036634">
    <property type="entry name" value="PRD_sf"/>
</dbReference>
<dbReference type="SUPFAM" id="SSF52540">
    <property type="entry name" value="P-loop containing nucleoside triphosphate hydrolases"/>
    <property type="match status" value="1"/>
</dbReference>
<dbReference type="InterPro" id="IPR036662">
    <property type="entry name" value="PTS_EIIA_man-typ_sf"/>
</dbReference>
<dbReference type="Pfam" id="PF00158">
    <property type="entry name" value="Sigma54_activat"/>
    <property type="match status" value="1"/>
</dbReference>
<comment type="caution">
    <text evidence="8">The sequence shown here is derived from an EMBL/GenBank/DDBJ whole genome shotgun (WGS) entry which is preliminary data.</text>
</comment>
<dbReference type="PROSITE" id="PS00676">
    <property type="entry name" value="SIGMA54_INTERACT_2"/>
    <property type="match status" value="1"/>
</dbReference>
<accession>A0A1V4J0D4</accession>
<evidence type="ECO:0000256" key="4">
    <source>
        <dbReference type="ARBA" id="ARBA00022840"/>
    </source>
</evidence>
<feature type="domain" description="Sigma-54 factor interaction" evidence="5">
    <location>
        <begin position="113"/>
        <end position="347"/>
    </location>
</feature>
<dbReference type="CDD" id="cd00009">
    <property type="entry name" value="AAA"/>
    <property type="match status" value="1"/>
</dbReference>
<evidence type="ECO:0000256" key="3">
    <source>
        <dbReference type="ARBA" id="ARBA00022777"/>
    </source>
</evidence>
<gene>
    <name evidence="8" type="primary">luxO_2</name>
    <name evidence="8" type="ORF">CLCHR_05390</name>
</gene>
<feature type="domain" description="PRD" evidence="7">
    <location>
        <begin position="839"/>
        <end position="939"/>
    </location>
</feature>
<organism evidence="8 9">
    <name type="scientific">Clostridium chromiireducens</name>
    <dbReference type="NCBI Taxonomy" id="225345"/>
    <lineage>
        <taxon>Bacteria</taxon>
        <taxon>Bacillati</taxon>
        <taxon>Bacillota</taxon>
        <taxon>Clostridia</taxon>
        <taxon>Eubacteriales</taxon>
        <taxon>Clostridiaceae</taxon>
        <taxon>Clostridium</taxon>
    </lineage>
</organism>
<sequence length="939" mass="105450">MKRIDKIYNYILQNCKNFNKDTFLEQKGFSAQYIGETLGILRNNVSKELNTLCREKKIIKIKNRPVMYFDRKHIEDLLSIKLPDNLEEISDINSLISTPHKTVIQDQSPFNYLIGANTGLKNQIEQAKAALMYPPNGLHTLIIGGTGVGKSLFANIMYEYSKYIKNLPEDAPFVVFNCADYANNPQLLLSYIFGHIKGAFTGADKEKEGIVEKANGGILFLDEIHRLPPEGQEMVFYFMDTGTYNKLGETDRTRKAKVLLIGATTEDPNSTLLNTFIRRIPITIAIPSFDERPIDDQIQLIHYLISKEAQRVNKTIKISAEAIKALIGSTSYGNIGQLKSNIQLACAKGFLNTINTGNTDECIDINLKLLPPNIKNGILTFGNKIKDNATAWNIIPNTITILPDGNKTFLETDAYEPPFNIYNIIEDKTSALQEEGMRDEDIKNFITTDINIHLKQFYAKFKNDTHRREGLLKIVDKDIVDFAEEIKALAESKLNRKLNERFIYATSLHFSALFNRIKKKTVSFSSHIELQLSINSREYEVATEIHALIEQRYNLTIPPIEIEYLALLLTSIQESSHQERVGIVVAAHGSSTATSMVAVARKLFDADNILAVDMPLEMTPSDILETVIEKVKIVDEGKGVLLLVDMGSLNSFGDVITERTNINTRSVDMVSTPLVLEAVRKCSLCDTDLNSVYSYLITDFRGYTNKVVTDENPSADGVIVTICSTGKGAAIKLKELIQDIVDNITSSEINIIAIGLKNLSKSITHISKNNKIIALIGVSNPNMEIPFISLENLIDGSGEKLLKSLIEGKTIIDTNNKTENQIVLKNLCKQSLRELITFLNPEKICSLLEDFVISIEESLSINYENPVKLRIMLHVACALERMILNDGLVYRESTDTLDQNILYALKKASSIFKNSLSISLTDDELYYMIDILNDYQYLI</sequence>
<name>A0A1V4J0D4_9CLOT</name>
<evidence type="ECO:0000259" key="5">
    <source>
        <dbReference type="PROSITE" id="PS50045"/>
    </source>
</evidence>
<reference evidence="8 9" key="1">
    <citation type="submission" date="2017-03" db="EMBL/GenBank/DDBJ databases">
        <title>Genome sequence of Clostridium chromiireducens DSM 23318.</title>
        <authorList>
            <person name="Poehlein A."/>
            <person name="Daniel R."/>
        </authorList>
    </citation>
    <scope>NUCLEOTIDE SEQUENCE [LARGE SCALE GENOMIC DNA]</scope>
    <source>
        <strain evidence="8 9">DSM 23318</strain>
    </source>
</reference>
<dbReference type="SUPFAM" id="SSF53062">
    <property type="entry name" value="PTS system fructose IIA component-like"/>
    <property type="match status" value="1"/>
</dbReference>
<dbReference type="CDD" id="cd00006">
    <property type="entry name" value="PTS_IIA_man"/>
    <property type="match status" value="1"/>
</dbReference>
<feature type="domain" description="PRD" evidence="7">
    <location>
        <begin position="474"/>
        <end position="579"/>
    </location>
</feature>
<dbReference type="Pfam" id="PF00874">
    <property type="entry name" value="PRD"/>
    <property type="match status" value="2"/>
</dbReference>
<evidence type="ECO:0000259" key="7">
    <source>
        <dbReference type="PROSITE" id="PS51372"/>
    </source>
</evidence>
<dbReference type="Gene3D" id="1.10.1790.10">
    <property type="entry name" value="PRD domain"/>
    <property type="match status" value="2"/>
</dbReference>
<dbReference type="PROSITE" id="PS51096">
    <property type="entry name" value="PTS_EIIA_TYPE_4"/>
    <property type="match status" value="1"/>
</dbReference>
<evidence type="ECO:0000259" key="6">
    <source>
        <dbReference type="PROSITE" id="PS51096"/>
    </source>
</evidence>
<dbReference type="PROSITE" id="PS50045">
    <property type="entry name" value="SIGMA54_INTERACT_4"/>
    <property type="match status" value="1"/>
</dbReference>
<feature type="domain" description="PTS EIIA type-4" evidence="6">
    <location>
        <begin position="580"/>
        <end position="718"/>
    </location>
</feature>
<dbReference type="Gene3D" id="3.40.50.300">
    <property type="entry name" value="P-loop containing nucleotide triphosphate hydrolases"/>
    <property type="match status" value="1"/>
</dbReference>
<evidence type="ECO:0000313" key="8">
    <source>
        <dbReference type="EMBL" id="OPJ65762.1"/>
    </source>
</evidence>
<dbReference type="InterPro" id="IPR002078">
    <property type="entry name" value="Sigma_54_int"/>
</dbReference>
<proteinExistence type="predicted"/>
<dbReference type="GO" id="GO:0006355">
    <property type="term" value="P:regulation of DNA-templated transcription"/>
    <property type="evidence" value="ECO:0007669"/>
    <property type="project" value="InterPro"/>
</dbReference>
<dbReference type="InterPro" id="IPR011608">
    <property type="entry name" value="PRD"/>
</dbReference>
<keyword evidence="2" id="KW-0547">Nucleotide-binding</keyword>
<dbReference type="InterPro" id="IPR033887">
    <property type="entry name" value="PTS_IIA_man"/>
</dbReference>
<dbReference type="SUPFAM" id="SSF63520">
    <property type="entry name" value="PTS-regulatory domain, PRD"/>
    <property type="match status" value="2"/>
</dbReference>
<dbReference type="GO" id="GO:0005524">
    <property type="term" value="F:ATP binding"/>
    <property type="evidence" value="ECO:0007669"/>
    <property type="project" value="UniProtKB-KW"/>
</dbReference>
<dbReference type="AlphaFoldDB" id="A0A1V4J0D4"/>
<dbReference type="GO" id="GO:0016301">
    <property type="term" value="F:kinase activity"/>
    <property type="evidence" value="ECO:0007669"/>
    <property type="project" value="UniProtKB-KW"/>
</dbReference>
<evidence type="ECO:0000256" key="1">
    <source>
        <dbReference type="ARBA" id="ARBA00022679"/>
    </source>
</evidence>
<dbReference type="EMBL" id="MZGT01000005">
    <property type="protein sequence ID" value="OPJ65762.1"/>
    <property type="molecule type" value="Genomic_DNA"/>
</dbReference>
<dbReference type="PROSITE" id="PS51372">
    <property type="entry name" value="PRD_2"/>
    <property type="match status" value="2"/>
</dbReference>
<dbReference type="SMART" id="SM00382">
    <property type="entry name" value="AAA"/>
    <property type="match status" value="1"/>
</dbReference>
<dbReference type="OrthoDB" id="9765164at2"/>
<dbReference type="Proteomes" id="UP000191056">
    <property type="component" value="Unassembled WGS sequence"/>
</dbReference>
<protein>
    <submittedName>
        <fullName evidence="8">Regulatory protein LuxO</fullName>
    </submittedName>
</protein>
<keyword evidence="9" id="KW-1185">Reference proteome</keyword>